<keyword evidence="4 6" id="KW-0067">ATP-binding</keyword>
<dbReference type="GO" id="GO:0016887">
    <property type="term" value="F:ATP hydrolysis activity"/>
    <property type="evidence" value="ECO:0007669"/>
    <property type="project" value="InterPro"/>
</dbReference>
<dbReference type="PROSITE" id="PS50893">
    <property type="entry name" value="ABC_TRANSPORTER_2"/>
    <property type="match status" value="1"/>
</dbReference>
<dbReference type="SUPFAM" id="SSF52540">
    <property type="entry name" value="P-loop containing nucleoside triphosphate hydrolases"/>
    <property type="match status" value="1"/>
</dbReference>
<dbReference type="InterPro" id="IPR050763">
    <property type="entry name" value="ABC_transporter_ATP-binding"/>
</dbReference>
<evidence type="ECO:0000313" key="6">
    <source>
        <dbReference type="EMBL" id="HIR49800.1"/>
    </source>
</evidence>
<keyword evidence="2" id="KW-0813">Transport</keyword>
<dbReference type="GO" id="GO:0005524">
    <property type="term" value="F:ATP binding"/>
    <property type="evidence" value="ECO:0007669"/>
    <property type="project" value="UniProtKB-KW"/>
</dbReference>
<dbReference type="InterPro" id="IPR027417">
    <property type="entry name" value="P-loop_NTPase"/>
</dbReference>
<dbReference type="PANTHER" id="PTHR42711">
    <property type="entry name" value="ABC TRANSPORTER ATP-BINDING PROTEIN"/>
    <property type="match status" value="1"/>
</dbReference>
<evidence type="ECO:0000256" key="2">
    <source>
        <dbReference type="ARBA" id="ARBA00022448"/>
    </source>
</evidence>
<dbReference type="PANTHER" id="PTHR42711:SF5">
    <property type="entry name" value="ABC TRANSPORTER ATP-BINDING PROTEIN NATA"/>
    <property type="match status" value="1"/>
</dbReference>
<dbReference type="AlphaFoldDB" id="A0A9D1DFN2"/>
<evidence type="ECO:0000256" key="1">
    <source>
        <dbReference type="ARBA" id="ARBA00005417"/>
    </source>
</evidence>
<accession>A0A9D1DFN2</accession>
<dbReference type="InterPro" id="IPR003439">
    <property type="entry name" value="ABC_transporter-like_ATP-bd"/>
</dbReference>
<dbReference type="InterPro" id="IPR003593">
    <property type="entry name" value="AAA+_ATPase"/>
</dbReference>
<evidence type="ECO:0000256" key="4">
    <source>
        <dbReference type="ARBA" id="ARBA00022840"/>
    </source>
</evidence>
<organism evidence="6 7">
    <name type="scientific">Candidatus Avoscillospira avicola</name>
    <dbReference type="NCBI Taxonomy" id="2840706"/>
    <lineage>
        <taxon>Bacteria</taxon>
        <taxon>Bacillati</taxon>
        <taxon>Bacillota</taxon>
        <taxon>Clostridia</taxon>
        <taxon>Eubacteriales</taxon>
        <taxon>Oscillospiraceae</taxon>
        <taxon>Oscillospiraceae incertae sedis</taxon>
        <taxon>Candidatus Avoscillospira</taxon>
    </lineage>
</organism>
<protein>
    <submittedName>
        <fullName evidence="6">ABC transporter ATP-binding protein</fullName>
    </submittedName>
</protein>
<dbReference type="EMBL" id="DVHE01000007">
    <property type="protein sequence ID" value="HIR49800.1"/>
    <property type="molecule type" value="Genomic_DNA"/>
</dbReference>
<dbReference type="Pfam" id="PF00005">
    <property type="entry name" value="ABC_tran"/>
    <property type="match status" value="1"/>
</dbReference>
<proteinExistence type="inferred from homology"/>
<reference evidence="6" key="1">
    <citation type="submission" date="2020-10" db="EMBL/GenBank/DDBJ databases">
        <authorList>
            <person name="Gilroy R."/>
        </authorList>
    </citation>
    <scope>NUCLEOTIDE SEQUENCE</scope>
    <source>
        <strain evidence="6">ChiBcec15-4380</strain>
    </source>
</reference>
<evidence type="ECO:0000313" key="7">
    <source>
        <dbReference type="Proteomes" id="UP000824239"/>
    </source>
</evidence>
<evidence type="ECO:0000256" key="3">
    <source>
        <dbReference type="ARBA" id="ARBA00022741"/>
    </source>
</evidence>
<dbReference type="SMART" id="SM00382">
    <property type="entry name" value="AAA"/>
    <property type="match status" value="1"/>
</dbReference>
<dbReference type="InterPro" id="IPR017871">
    <property type="entry name" value="ABC_transporter-like_CS"/>
</dbReference>
<dbReference type="CDD" id="cd03230">
    <property type="entry name" value="ABC_DR_subfamily_A"/>
    <property type="match status" value="1"/>
</dbReference>
<sequence length="241" mass="26583">MKTIIQVRGLTKAYGQLPAVDHVSLSVKAGTVFGLLGANGAGKSTTIECILGTKKADSGEISILSLDPQKDRRHLFQRVGVQFQECDYQPEIKVSELCEETVCLYKNPADWKKLCTQFGLANKTNSAVKSLSGGERQRLFIVLALIPNPQVVFLDELTTGLDTKARRDVWKILEGLKNQGMTIFLTSHFMDEVEALCDEICILKKGRIAFYGTIMQAIDKSGCEKFEDAYLALAGEEVDAE</sequence>
<comment type="caution">
    <text evidence="6">The sequence shown here is derived from an EMBL/GenBank/DDBJ whole genome shotgun (WGS) entry which is preliminary data.</text>
</comment>
<dbReference type="Gene3D" id="3.40.50.300">
    <property type="entry name" value="P-loop containing nucleotide triphosphate hydrolases"/>
    <property type="match status" value="1"/>
</dbReference>
<name>A0A9D1DFN2_9FIRM</name>
<evidence type="ECO:0000259" key="5">
    <source>
        <dbReference type="PROSITE" id="PS50893"/>
    </source>
</evidence>
<reference evidence="6" key="2">
    <citation type="journal article" date="2021" name="PeerJ">
        <title>Extensive microbial diversity within the chicken gut microbiome revealed by metagenomics and culture.</title>
        <authorList>
            <person name="Gilroy R."/>
            <person name="Ravi A."/>
            <person name="Getino M."/>
            <person name="Pursley I."/>
            <person name="Horton D.L."/>
            <person name="Alikhan N.F."/>
            <person name="Baker D."/>
            <person name="Gharbi K."/>
            <person name="Hall N."/>
            <person name="Watson M."/>
            <person name="Adriaenssens E.M."/>
            <person name="Foster-Nyarko E."/>
            <person name="Jarju S."/>
            <person name="Secka A."/>
            <person name="Antonio M."/>
            <person name="Oren A."/>
            <person name="Chaudhuri R.R."/>
            <person name="La Ragione R."/>
            <person name="Hildebrand F."/>
            <person name="Pallen M.J."/>
        </authorList>
    </citation>
    <scope>NUCLEOTIDE SEQUENCE</scope>
    <source>
        <strain evidence="6">ChiBcec15-4380</strain>
    </source>
</reference>
<feature type="domain" description="ABC transporter" evidence="5">
    <location>
        <begin position="5"/>
        <end position="230"/>
    </location>
</feature>
<dbReference type="Proteomes" id="UP000824239">
    <property type="component" value="Unassembled WGS sequence"/>
</dbReference>
<comment type="similarity">
    <text evidence="1">Belongs to the ABC transporter superfamily.</text>
</comment>
<keyword evidence="3" id="KW-0547">Nucleotide-binding</keyword>
<dbReference type="PROSITE" id="PS00211">
    <property type="entry name" value="ABC_TRANSPORTER_1"/>
    <property type="match status" value="1"/>
</dbReference>
<gene>
    <name evidence="6" type="ORF">IAA53_00700</name>
</gene>